<dbReference type="Proteomes" id="UP001524473">
    <property type="component" value="Unassembled WGS sequence"/>
</dbReference>
<dbReference type="PANTHER" id="PTHR43649:SF17">
    <property type="entry name" value="ABC TRANSPORTER SOLUTE BINDING PROTEIN-SUGAR TRANSPORT"/>
    <property type="match status" value="1"/>
</dbReference>
<feature type="signal peptide" evidence="2">
    <location>
        <begin position="1"/>
        <end position="26"/>
    </location>
</feature>
<organism evidence="4 5">
    <name type="scientific">Neglectibacter timonensis</name>
    <dbReference type="NCBI Taxonomy" id="1776382"/>
    <lineage>
        <taxon>Bacteria</taxon>
        <taxon>Bacillati</taxon>
        <taxon>Bacillota</taxon>
        <taxon>Clostridia</taxon>
        <taxon>Eubacteriales</taxon>
        <taxon>Oscillospiraceae</taxon>
        <taxon>Neglectibacter</taxon>
    </lineage>
</organism>
<keyword evidence="2" id="KW-0732">Signal</keyword>
<dbReference type="GeneID" id="90533604"/>
<comment type="caution">
    <text evidence="4">The sequence shown here is derived from an EMBL/GenBank/DDBJ whole genome shotgun (WGS) entry which is preliminary data.</text>
</comment>
<sequence length="517" mass="56336">MKQTMKRLSALLLVAALLALTLGACGGNDKPASSGTNSGGNSSTPVSNTGDDNNSESKGNDGEIVTLKVWGFTNAAPNADQINAVAEAASEITRKELGVEIEMTRNFDPEKMNLAMASGEAWDLFNIHSFPGGIQALVTNGYASPLDDLLAEYGQGILERQPEAVRAGSTIDGVLYAIPNNADSARAAGFAMNKAVLDELGIDPAGIKTWDDVHDVLVKVKEGRSDLYPLVPSWSNGGMQEVIPYHNFGAGGAVLEDVFTDSTEVVNLYATDAYREFCERMYQWNKEGLIMPDSTTTTDNMLMQTVGFADYENIKPGKEIEIKKAWGIDAVLVELTPPYMQNAGGGWCIPESSQHKELAMQLWNLMWTNEELSNILINGVEGTHWEWKDENKDIIVAPEGIDTTGSSGYESLDWAWPNCRITAVWDGGDPEQWDKLQEFCDNARISPANGFVFNTTSVMNEVTACNNVVTKYNVGLRWGELNPDETIPTFIAELEASGINTIIEECQTQLDAYLASK</sequence>
<evidence type="ECO:0000256" key="2">
    <source>
        <dbReference type="SAM" id="SignalP"/>
    </source>
</evidence>
<evidence type="ECO:0000259" key="3">
    <source>
        <dbReference type="Pfam" id="PF12010"/>
    </source>
</evidence>
<dbReference type="Pfam" id="PF12010">
    <property type="entry name" value="DUF3502"/>
    <property type="match status" value="1"/>
</dbReference>
<dbReference type="PANTHER" id="PTHR43649">
    <property type="entry name" value="ARABINOSE-BINDING PROTEIN-RELATED"/>
    <property type="match status" value="1"/>
</dbReference>
<dbReference type="EMBL" id="JANFZH010000016">
    <property type="protein sequence ID" value="MCQ4839886.1"/>
    <property type="molecule type" value="Genomic_DNA"/>
</dbReference>
<feature type="domain" description="DUF3502" evidence="3">
    <location>
        <begin position="447"/>
        <end position="515"/>
    </location>
</feature>
<feature type="compositionally biased region" description="Low complexity" evidence="1">
    <location>
        <begin position="33"/>
        <end position="50"/>
    </location>
</feature>
<dbReference type="RefSeq" id="WP_066866847.1">
    <property type="nucleotide sequence ID" value="NZ_CABKVV010000014.1"/>
</dbReference>
<dbReference type="SUPFAM" id="SSF53850">
    <property type="entry name" value="Periplasmic binding protein-like II"/>
    <property type="match status" value="1"/>
</dbReference>
<dbReference type="Gene3D" id="3.40.190.10">
    <property type="entry name" value="Periplasmic binding protein-like II"/>
    <property type="match status" value="2"/>
</dbReference>
<dbReference type="InterPro" id="IPR050490">
    <property type="entry name" value="Bact_solute-bd_prot1"/>
</dbReference>
<evidence type="ECO:0000313" key="5">
    <source>
        <dbReference type="Proteomes" id="UP001524473"/>
    </source>
</evidence>
<gene>
    <name evidence="4" type="ORF">NE695_08155</name>
</gene>
<dbReference type="PROSITE" id="PS51257">
    <property type="entry name" value="PROKAR_LIPOPROTEIN"/>
    <property type="match status" value="1"/>
</dbReference>
<dbReference type="InterPro" id="IPR006059">
    <property type="entry name" value="SBP"/>
</dbReference>
<dbReference type="Pfam" id="PF01547">
    <property type="entry name" value="SBP_bac_1"/>
    <property type="match status" value="1"/>
</dbReference>
<accession>A0ABT1RYX9</accession>
<protein>
    <submittedName>
        <fullName evidence="4">ABC transporter substrate-binding protein</fullName>
    </submittedName>
</protein>
<feature type="region of interest" description="Disordered" evidence="1">
    <location>
        <begin position="30"/>
        <end position="61"/>
    </location>
</feature>
<proteinExistence type="predicted"/>
<evidence type="ECO:0000256" key="1">
    <source>
        <dbReference type="SAM" id="MobiDB-lite"/>
    </source>
</evidence>
<evidence type="ECO:0000313" key="4">
    <source>
        <dbReference type="EMBL" id="MCQ4839886.1"/>
    </source>
</evidence>
<dbReference type="InterPro" id="IPR022627">
    <property type="entry name" value="DUF3502"/>
</dbReference>
<reference evidence="4 5" key="1">
    <citation type="submission" date="2022-06" db="EMBL/GenBank/DDBJ databases">
        <title>Isolation of gut microbiota from human fecal samples.</title>
        <authorList>
            <person name="Pamer E.G."/>
            <person name="Barat B."/>
            <person name="Waligurski E."/>
            <person name="Medina S."/>
            <person name="Paddock L."/>
            <person name="Mostad J."/>
        </authorList>
    </citation>
    <scope>NUCLEOTIDE SEQUENCE [LARGE SCALE GENOMIC DNA]</scope>
    <source>
        <strain evidence="4 5">DFI.9.73</strain>
    </source>
</reference>
<feature type="chain" id="PRO_5046820822" evidence="2">
    <location>
        <begin position="27"/>
        <end position="517"/>
    </location>
</feature>
<keyword evidence="5" id="KW-1185">Reference proteome</keyword>
<name>A0ABT1RYX9_9FIRM</name>